<reference evidence="2 3" key="1">
    <citation type="submission" date="2023-02" db="EMBL/GenBank/DDBJ databases">
        <title>Genome sequence of Sphingobacterium sp. KACC 22765.</title>
        <authorList>
            <person name="Kim S."/>
            <person name="Heo J."/>
            <person name="Kwon S.-W."/>
        </authorList>
    </citation>
    <scope>NUCLEOTIDE SEQUENCE [LARGE SCALE GENOMIC DNA]</scope>
    <source>
        <strain evidence="2 3">KACC 22765</strain>
    </source>
</reference>
<dbReference type="Proteomes" id="UP001221558">
    <property type="component" value="Chromosome"/>
</dbReference>
<evidence type="ECO:0000256" key="1">
    <source>
        <dbReference type="SAM" id="Coils"/>
    </source>
</evidence>
<dbReference type="InterPro" id="IPR027417">
    <property type="entry name" value="P-loop_NTPase"/>
</dbReference>
<evidence type="ECO:0000313" key="2">
    <source>
        <dbReference type="EMBL" id="WDF69609.1"/>
    </source>
</evidence>
<feature type="coiled-coil region" evidence="1">
    <location>
        <begin position="340"/>
        <end position="367"/>
    </location>
</feature>
<sequence>MSISTIIDKSKELFTQFEPINDTLYKGNYQINDKLAGIYFLNFSERISEEDFEELQYKYLAEEFYKNEDSLQWNIYLLFINSTFNDGLKSKILSNDKYARKLIFKEDEFLDYFELEDSDRTSLPNIVSEWKNELKSVDLQEVYSEATYVEAVDNFLKNSSVKEVSDGVTGSLISTITVDKISSINLKENYRHFPLVRNFNFGTVNLINGVNGSGKTSLLESIELILTGKSNRNSDKDEETGSISAVLNNNIEEVYTPNVTGKYKSRDVKWYSRNHLVRGNNCYQSFNQFNFFNTDAAYQFASSDHEDQINESLKQIVLGAEYTFLRDRIRGFEGRLRPELNIVERELKEQKELIESHTQLIHVLKADSNFEDIKKNIAGNVLALQYKNTFSADDYSISNLYINEIKTEIEYILNQNLVFDLNSLDKLKSEIDEQVDTVNSLINEYNERNAQRIDLFKQHKSLRVKRDKIKSILKYFVIEDYGNIEDSEEQLQKHNLKLSKLEKIKNEFSMLELDSFLNENKRFKDLQNSRNEDFQKVSSDRKEIENEIKILSDNFSAVDDILNKIKLLGKDFLSHHEHSQSCPLCEQQISHSELFAKLDNDFKNNVDKSILEERSKKLAGLKTKEVNLFFELNTLNGLEFIVQQEVPDYERLTVNEIVSHLNFILNGEALVLQEKIRIETTLAQVTAIGGSVSEFKSLREEIVTYLNSDNSFEKRDIDKILLRLEDDIKEIVDDVEKLSQENDLLISNLSKSLQLKEAVDNISEILAGIKSQSVKVKALERSFIKVKVYLDLQDDQSITDLSKALYILEENIKSLRDSENRQQELQ</sequence>
<dbReference type="EMBL" id="CP117880">
    <property type="protein sequence ID" value="WDF69609.1"/>
    <property type="molecule type" value="Genomic_DNA"/>
</dbReference>
<keyword evidence="1" id="KW-0175">Coiled coil</keyword>
<evidence type="ECO:0000313" key="3">
    <source>
        <dbReference type="Proteomes" id="UP001221558"/>
    </source>
</evidence>
<gene>
    <name evidence="2" type="ORF">PQ465_04325</name>
</gene>
<dbReference type="Gene3D" id="3.40.50.300">
    <property type="entry name" value="P-loop containing nucleotide triphosphate hydrolases"/>
    <property type="match status" value="1"/>
</dbReference>
<organism evidence="2 3">
    <name type="scientific">Sphingobacterium oryzagri</name>
    <dbReference type="NCBI Taxonomy" id="3025669"/>
    <lineage>
        <taxon>Bacteria</taxon>
        <taxon>Pseudomonadati</taxon>
        <taxon>Bacteroidota</taxon>
        <taxon>Sphingobacteriia</taxon>
        <taxon>Sphingobacteriales</taxon>
        <taxon>Sphingobacteriaceae</taxon>
        <taxon>Sphingobacterium</taxon>
    </lineage>
</organism>
<proteinExistence type="predicted"/>
<protein>
    <submittedName>
        <fullName evidence="2">AAA family ATPase</fullName>
    </submittedName>
</protein>
<feature type="coiled-coil region" evidence="1">
    <location>
        <begin position="721"/>
        <end position="748"/>
    </location>
</feature>
<dbReference type="PANTHER" id="PTHR32114:SF2">
    <property type="entry name" value="ABC TRANSPORTER ABCH.3"/>
    <property type="match status" value="1"/>
</dbReference>
<keyword evidence="3" id="KW-1185">Reference proteome</keyword>
<dbReference type="RefSeq" id="WP_274268323.1">
    <property type="nucleotide sequence ID" value="NZ_CP117880.1"/>
</dbReference>
<accession>A0ABY7WM18</accession>
<dbReference type="PANTHER" id="PTHR32114">
    <property type="entry name" value="ABC TRANSPORTER ABCH.3"/>
    <property type="match status" value="1"/>
</dbReference>
<name>A0ABY7WM18_9SPHI</name>
<dbReference type="SUPFAM" id="SSF52540">
    <property type="entry name" value="P-loop containing nucleoside triphosphate hydrolases"/>
    <property type="match status" value="2"/>
</dbReference>